<dbReference type="AlphaFoldDB" id="A0A919FKP8"/>
<feature type="region of interest" description="Disordered" evidence="1">
    <location>
        <begin position="205"/>
        <end position="227"/>
    </location>
</feature>
<accession>A0A919FKP8</accession>
<keyword evidence="3" id="KW-1185">Reference proteome</keyword>
<proteinExistence type="predicted"/>
<name>A0A919FKP8_9MICO</name>
<feature type="region of interest" description="Disordered" evidence="1">
    <location>
        <begin position="1"/>
        <end position="21"/>
    </location>
</feature>
<dbReference type="Proteomes" id="UP000627369">
    <property type="component" value="Unassembled WGS sequence"/>
</dbReference>
<gene>
    <name evidence="2" type="ORF">GCM10017772_08500</name>
</gene>
<organism evidence="2 3">
    <name type="scientific">Promicromonospora soli</name>
    <dbReference type="NCBI Taxonomy" id="2035533"/>
    <lineage>
        <taxon>Bacteria</taxon>
        <taxon>Bacillati</taxon>
        <taxon>Actinomycetota</taxon>
        <taxon>Actinomycetes</taxon>
        <taxon>Micrococcales</taxon>
        <taxon>Promicromonosporaceae</taxon>
        <taxon>Promicromonospora</taxon>
    </lineage>
</organism>
<comment type="caution">
    <text evidence="2">The sequence shown here is derived from an EMBL/GenBank/DDBJ whole genome shotgun (WGS) entry which is preliminary data.</text>
</comment>
<dbReference type="EMBL" id="BNAS01000001">
    <property type="protein sequence ID" value="GHH67226.1"/>
    <property type="molecule type" value="Genomic_DNA"/>
</dbReference>
<reference evidence="2" key="2">
    <citation type="submission" date="2020-09" db="EMBL/GenBank/DDBJ databases">
        <authorList>
            <person name="Sun Q."/>
            <person name="Zhou Y."/>
        </authorList>
    </citation>
    <scope>NUCLEOTIDE SEQUENCE</scope>
    <source>
        <strain evidence="2">CGMCC 4.7398</strain>
    </source>
</reference>
<protein>
    <submittedName>
        <fullName evidence="2">Uncharacterized protein</fullName>
    </submittedName>
</protein>
<evidence type="ECO:0000313" key="2">
    <source>
        <dbReference type="EMBL" id="GHH67226.1"/>
    </source>
</evidence>
<sequence>MTHLVHVRGRRQRGAVPRGRGHVRQIRAGVGEPDRRVGRDERRAWPGHVEVAERDRQAVPGELRRRLLPRPGREERVGPVARREAAPGVVLGPRERGGGEVVQVAVRRAGVEIRAHPALAHHGDQHPGPGVRDRVVEGGPRDVRAPVLGVAAAVAGPVHRDLLGRDAEVARQDEPLGGPRRQVDLGRDLVEAYELLLIRYGQQARPGFPASDRNEPDVAGAGCRCGS</sequence>
<reference evidence="2" key="1">
    <citation type="journal article" date="2014" name="Int. J. Syst. Evol. Microbiol.">
        <title>Complete genome sequence of Corynebacterium casei LMG S-19264T (=DSM 44701T), isolated from a smear-ripened cheese.</title>
        <authorList>
            <consortium name="US DOE Joint Genome Institute (JGI-PGF)"/>
            <person name="Walter F."/>
            <person name="Albersmeier A."/>
            <person name="Kalinowski J."/>
            <person name="Ruckert C."/>
        </authorList>
    </citation>
    <scope>NUCLEOTIDE SEQUENCE</scope>
    <source>
        <strain evidence="2">CGMCC 4.7398</strain>
    </source>
</reference>
<evidence type="ECO:0000313" key="3">
    <source>
        <dbReference type="Proteomes" id="UP000627369"/>
    </source>
</evidence>
<evidence type="ECO:0000256" key="1">
    <source>
        <dbReference type="SAM" id="MobiDB-lite"/>
    </source>
</evidence>